<accession>A0A8J6YXP8</accession>
<dbReference type="Proteomes" id="UP000609121">
    <property type="component" value="Unassembled WGS sequence"/>
</dbReference>
<reference evidence="1" key="1">
    <citation type="submission" date="2020-09" db="EMBL/GenBank/DDBJ databases">
        <title>A novel bacterium of genus Mangrovicoccus, isolated from South China Sea.</title>
        <authorList>
            <person name="Huang H."/>
            <person name="Mo K."/>
            <person name="Hu Y."/>
        </authorList>
    </citation>
    <scope>NUCLEOTIDE SEQUENCE</scope>
    <source>
        <strain evidence="1">HB182678</strain>
    </source>
</reference>
<dbReference type="EMBL" id="JACVXA010000022">
    <property type="protein sequence ID" value="MBE3638404.1"/>
    <property type="molecule type" value="Genomic_DNA"/>
</dbReference>
<dbReference type="RefSeq" id="WP_193181977.1">
    <property type="nucleotide sequence ID" value="NZ_JACVXA010000022.1"/>
</dbReference>
<evidence type="ECO:0000313" key="1">
    <source>
        <dbReference type="EMBL" id="MBE3638404.1"/>
    </source>
</evidence>
<organism evidence="1 2">
    <name type="scientific">Mangrovicoccus algicola</name>
    <dbReference type="NCBI Taxonomy" id="2771008"/>
    <lineage>
        <taxon>Bacteria</taxon>
        <taxon>Pseudomonadati</taxon>
        <taxon>Pseudomonadota</taxon>
        <taxon>Alphaproteobacteria</taxon>
        <taxon>Rhodobacterales</taxon>
        <taxon>Paracoccaceae</taxon>
        <taxon>Mangrovicoccus</taxon>
    </lineage>
</organism>
<evidence type="ECO:0000313" key="2">
    <source>
        <dbReference type="Proteomes" id="UP000609121"/>
    </source>
</evidence>
<gene>
    <name evidence="1" type="ORF">ICN82_09345</name>
</gene>
<protein>
    <submittedName>
        <fullName evidence="1">Uncharacterized protein</fullName>
    </submittedName>
</protein>
<sequence length="192" mass="21015">MAEKLVLERFPSAATGSGAPQEAAADDQLQVGAFEKGYRSGWDDATAARSHEEEPLLRDLQQIAQQLEADHQALRAALVAEFGELALAMIRQCLAPLADELSLRRMRRAVEEILEEAPAAKIRLRVPRPLYERLLDDPAWAARTELTAEDCAEDGQGPIRLSWAGQELSIETGAFITALESLLSEHLTETGA</sequence>
<name>A0A8J6YXP8_9RHOB</name>
<keyword evidence="2" id="KW-1185">Reference proteome</keyword>
<comment type="caution">
    <text evidence="1">The sequence shown here is derived from an EMBL/GenBank/DDBJ whole genome shotgun (WGS) entry which is preliminary data.</text>
</comment>
<dbReference type="AlphaFoldDB" id="A0A8J6YXP8"/>
<proteinExistence type="predicted"/>